<sequence length="65" mass="7826">MWEYSLTWLIVLFLINLVSLSIAWNIYGSRINVLIDRKEEKDLIFDQLRKEALELKLPKEHTPRI</sequence>
<name>A0A922KX71_DERFA</name>
<keyword evidence="1" id="KW-0472">Membrane</keyword>
<protein>
    <submittedName>
        <fullName evidence="2">Uncharacterized protein</fullName>
    </submittedName>
</protein>
<keyword evidence="1" id="KW-0812">Transmembrane</keyword>
<reference evidence="2" key="2">
    <citation type="journal article" date="2022" name="Res Sq">
        <title>Comparative Genomics Reveals Insights into the Divergent Evolution of Astigmatic Mites and Household Pest Adaptations.</title>
        <authorList>
            <person name="Xiong Q."/>
            <person name="Wan A.T.-Y."/>
            <person name="Liu X.-Y."/>
            <person name="Fung C.S.-H."/>
            <person name="Xiao X."/>
            <person name="Malainual N."/>
            <person name="Hou J."/>
            <person name="Wang L."/>
            <person name="Wang M."/>
            <person name="Yang K."/>
            <person name="Cui Y."/>
            <person name="Leung E."/>
            <person name="Nong W."/>
            <person name="Shin S.-K."/>
            <person name="Au S."/>
            <person name="Jeong K.Y."/>
            <person name="Chew F.T."/>
            <person name="Hui J."/>
            <person name="Leung T.F."/>
            <person name="Tungtrongchitr A."/>
            <person name="Zhong N."/>
            <person name="Liu Z."/>
            <person name="Tsui S."/>
        </authorList>
    </citation>
    <scope>NUCLEOTIDE SEQUENCE</scope>
    <source>
        <strain evidence="2">Derf</strain>
        <tissue evidence="2">Whole organism</tissue>
    </source>
</reference>
<dbReference type="EMBL" id="ASGP02000008">
    <property type="protein sequence ID" value="KAH9493915.1"/>
    <property type="molecule type" value="Genomic_DNA"/>
</dbReference>
<keyword evidence="3" id="KW-1185">Reference proteome</keyword>
<feature type="transmembrane region" description="Helical" evidence="1">
    <location>
        <begin position="6"/>
        <end position="27"/>
    </location>
</feature>
<comment type="caution">
    <text evidence="2">The sequence shown here is derived from an EMBL/GenBank/DDBJ whole genome shotgun (WGS) entry which is preliminary data.</text>
</comment>
<keyword evidence="1" id="KW-1133">Transmembrane helix</keyword>
<proteinExistence type="predicted"/>
<dbReference type="AlphaFoldDB" id="A0A922KX71"/>
<dbReference type="Proteomes" id="UP000790347">
    <property type="component" value="Unassembled WGS sequence"/>
</dbReference>
<evidence type="ECO:0000313" key="3">
    <source>
        <dbReference type="Proteomes" id="UP000790347"/>
    </source>
</evidence>
<reference evidence="2" key="1">
    <citation type="submission" date="2013-05" db="EMBL/GenBank/DDBJ databases">
        <authorList>
            <person name="Yim A.K.Y."/>
            <person name="Chan T.F."/>
            <person name="Ji K.M."/>
            <person name="Liu X.Y."/>
            <person name="Zhou J.W."/>
            <person name="Li R.Q."/>
            <person name="Yang K.Y."/>
            <person name="Li J."/>
            <person name="Li M."/>
            <person name="Law P.T.W."/>
            <person name="Wu Y.L."/>
            <person name="Cai Z.L."/>
            <person name="Qin H."/>
            <person name="Bao Y."/>
            <person name="Leung R.K.K."/>
            <person name="Ng P.K.S."/>
            <person name="Zou J."/>
            <person name="Zhong X.J."/>
            <person name="Ran P.X."/>
            <person name="Zhong N.S."/>
            <person name="Liu Z.G."/>
            <person name="Tsui S.K.W."/>
        </authorList>
    </citation>
    <scope>NUCLEOTIDE SEQUENCE</scope>
    <source>
        <strain evidence="2">Derf</strain>
        <tissue evidence="2">Whole organism</tissue>
    </source>
</reference>
<gene>
    <name evidence="2" type="ORF">DERF_014640</name>
</gene>
<accession>A0A922KX71</accession>
<evidence type="ECO:0000256" key="1">
    <source>
        <dbReference type="SAM" id="Phobius"/>
    </source>
</evidence>
<evidence type="ECO:0000313" key="2">
    <source>
        <dbReference type="EMBL" id="KAH9493915.1"/>
    </source>
</evidence>
<organism evidence="2 3">
    <name type="scientific">Dermatophagoides farinae</name>
    <name type="common">American house dust mite</name>
    <dbReference type="NCBI Taxonomy" id="6954"/>
    <lineage>
        <taxon>Eukaryota</taxon>
        <taxon>Metazoa</taxon>
        <taxon>Ecdysozoa</taxon>
        <taxon>Arthropoda</taxon>
        <taxon>Chelicerata</taxon>
        <taxon>Arachnida</taxon>
        <taxon>Acari</taxon>
        <taxon>Acariformes</taxon>
        <taxon>Sarcoptiformes</taxon>
        <taxon>Astigmata</taxon>
        <taxon>Psoroptidia</taxon>
        <taxon>Analgoidea</taxon>
        <taxon>Pyroglyphidae</taxon>
        <taxon>Dermatophagoidinae</taxon>
        <taxon>Dermatophagoides</taxon>
    </lineage>
</organism>